<keyword evidence="2" id="KW-1185">Reference proteome</keyword>
<accession>A0A0J6XI37</accession>
<evidence type="ECO:0000313" key="1">
    <source>
        <dbReference type="EMBL" id="KMO94298.1"/>
    </source>
</evidence>
<proteinExistence type="predicted"/>
<evidence type="ECO:0000313" key="2">
    <source>
        <dbReference type="Proteomes" id="UP000035932"/>
    </source>
</evidence>
<name>A0A0J6XI37_9ACTN</name>
<dbReference type="PATRIC" id="fig|66430.4.peg.1862"/>
<protein>
    <submittedName>
        <fullName evidence="1">Uncharacterized protein</fullName>
    </submittedName>
</protein>
<comment type="caution">
    <text evidence="1">The sequence shown here is derived from an EMBL/GenBank/DDBJ whole genome shotgun (WGS) entry which is preliminary data.</text>
</comment>
<reference evidence="1 2" key="1">
    <citation type="submission" date="2015-06" db="EMBL/GenBank/DDBJ databases">
        <title>Recapitulation of the evolution of biosynthetic gene clusters reveals hidden chemical diversity on bacterial genomes.</title>
        <authorList>
            <person name="Cruz-Morales P."/>
            <person name="Martinez-Guerrero C."/>
            <person name="Morales-Escalante M.A."/>
            <person name="Yanez-Guerra L.A."/>
            <person name="Kopp J.F."/>
            <person name="Feldmann J."/>
            <person name="Ramos-Aboites H.E."/>
            <person name="Barona-Gomez F."/>
        </authorList>
    </citation>
    <scope>NUCLEOTIDE SEQUENCE [LARGE SCALE GENOMIC DNA]</scope>
    <source>
        <strain evidence="1 2">ATCC 31245</strain>
    </source>
</reference>
<organism evidence="1 2">
    <name type="scientific">Streptomyces roseus</name>
    <dbReference type="NCBI Taxonomy" id="66430"/>
    <lineage>
        <taxon>Bacteria</taxon>
        <taxon>Bacillati</taxon>
        <taxon>Actinomycetota</taxon>
        <taxon>Actinomycetes</taxon>
        <taxon>Kitasatosporales</taxon>
        <taxon>Streptomycetaceae</taxon>
        <taxon>Streptomyces</taxon>
    </lineage>
</organism>
<gene>
    <name evidence="1" type="ORF">ACS04_29565</name>
</gene>
<dbReference type="EMBL" id="LFML01000131">
    <property type="protein sequence ID" value="KMO94298.1"/>
    <property type="molecule type" value="Genomic_DNA"/>
</dbReference>
<dbReference type="Proteomes" id="UP000035932">
    <property type="component" value="Unassembled WGS sequence"/>
</dbReference>
<dbReference type="AlphaFoldDB" id="A0A0J6XI37"/>
<sequence length="102" mass="10333">MRLAVMEAASTRPVVSSDVSFAELSGAYWIDSDSSPHGTRECAQCALLHEAVGGEPAALREGAAADSRCCAGIGWALTTGRPLLVTCAAITVTAALVTVALG</sequence>